<feature type="compositionally biased region" description="Basic and acidic residues" evidence="1">
    <location>
        <begin position="323"/>
        <end position="339"/>
    </location>
</feature>
<dbReference type="PANTHER" id="PTHR13366:SF0">
    <property type="entry name" value="HEAT REPEAT-CONTAINING PROTEIN 6"/>
    <property type="match status" value="1"/>
</dbReference>
<dbReference type="Proteomes" id="UP000596661">
    <property type="component" value="Unassembled WGS sequence"/>
</dbReference>
<dbReference type="OMA" id="NIWDMEI"/>
<evidence type="ECO:0000313" key="4">
    <source>
        <dbReference type="Proteomes" id="UP000596661"/>
    </source>
</evidence>
<dbReference type="SUPFAM" id="SSF48371">
    <property type="entry name" value="ARM repeat"/>
    <property type="match status" value="2"/>
</dbReference>
<dbReference type="AlphaFoldDB" id="A0A803QMU6"/>
<dbReference type="InterPro" id="IPR052107">
    <property type="entry name" value="HEAT6"/>
</dbReference>
<dbReference type="Pfam" id="PF13251">
    <property type="entry name" value="DUF4042"/>
    <property type="match status" value="1"/>
</dbReference>
<dbReference type="InterPro" id="IPR025283">
    <property type="entry name" value="DUF4042"/>
</dbReference>
<sequence>MKKMGERGLSVLVMTVKSTEAELSSERWLAMAEDLVRAWRTAFLSLRDEILTTPPPTPHLLHQLLFSHSQTLISAAPDLPLHELISDLLFLMELLSTSHNHSAFPQFSRLIHDICHRVPLQLNSSSWTQFLQSLQILIHFFITTPPESATESLLQCFATLRCLLKGYRRKMSSSDDIQLVKFLVGIIAVSHSELTAKRMIINQSETSLWEVQTFAFTMLEEAISRLGSSFSAHLWISTIEVFRKMMDVLASKTTLLEDSVKSRYYAALLHCLHLVLMDPKGSLSDHVSSFVAALRMFFTYGLNGKPQFTIPVDGHKEKELSITEFKSPLEEPKRTDRAPYRPPHLRKKDISAWSSPSFSDHESSRQDFTSDDSDFSDSDASVKDADSALKLRVRIAALDCIKDLCQADSKSFTTQWTLLLPTCDVLQPRKFEASLMTCLLFDPYLKARIASASTLAVMLDGPSSVFLQVAEFKEPSKSGSFTALSISLGHILMQLHTDIQECMPAELLPTVITSIQKRIEVGFPFRNDQTGLLTASFSCLTAAFTISPSSKQVKEVLLKEMNEGFIEAEKKPGVLFTLFYYLEKVNNHTVCLEALQTLRAVSHNYPVIMFSRWEQVSTMVYGFLRAATPEANTRPWKAHVGNTMGPFGEKIIIAAIKVLDECLRAISGFKGTEDLLEDKLLETPFTSDNIRMKKVSSAPLYEQEISEGSNEYNAGQSGILLWCEALEKHFPLILRHASAMVRAASVTCFAGITSSVFFSLTKEKQDFILSAAIYAAKQDEVPSVRSASCRAIGVISCIPQVFQSAEILNKLIHAVEINTRDPSISVRITASWALANICDSIRHCIDTLALEGSTDYTAVSESVALLTDCALRLSNDGDKMYKSTWFYGKITDKTTLSPKTRGSMDLPSTSDCRDSNQGASISYHPASFGDSRWFERTVQAFISCVTTGNVKVQWNVCHALSNLFLNETLRLQEMDWASSVFSILLLLLRDSSNFKIKIQAAVALAVPSSVLAYGNSFSDIVKGLVHLMENLGSNQISAPSSFKYRVALENQLTSTLLHILSLASRSEHEPLKDFLVKKASFVEEWLKGVCTSSSSTSSSSSEASLVGNQKKEMICKAIGSLIELFQGINQYAIAHKFQNLLDNNILIQ</sequence>
<dbReference type="EnsemblPlants" id="evm.model.10.2277">
    <property type="protein sequence ID" value="cds.evm.model.10.2277"/>
    <property type="gene ID" value="evm.TU.10.2277"/>
</dbReference>
<organism evidence="3 4">
    <name type="scientific">Cannabis sativa</name>
    <name type="common">Hemp</name>
    <name type="synonym">Marijuana</name>
    <dbReference type="NCBI Taxonomy" id="3483"/>
    <lineage>
        <taxon>Eukaryota</taxon>
        <taxon>Viridiplantae</taxon>
        <taxon>Streptophyta</taxon>
        <taxon>Embryophyta</taxon>
        <taxon>Tracheophyta</taxon>
        <taxon>Spermatophyta</taxon>
        <taxon>Magnoliopsida</taxon>
        <taxon>eudicotyledons</taxon>
        <taxon>Gunneridae</taxon>
        <taxon>Pentapetalae</taxon>
        <taxon>rosids</taxon>
        <taxon>fabids</taxon>
        <taxon>Rosales</taxon>
        <taxon>Cannabaceae</taxon>
        <taxon>Cannabis</taxon>
    </lineage>
</organism>
<dbReference type="PANTHER" id="PTHR13366">
    <property type="entry name" value="MALARIA ANTIGEN-RELATED"/>
    <property type="match status" value="1"/>
</dbReference>
<evidence type="ECO:0000256" key="1">
    <source>
        <dbReference type="SAM" id="MobiDB-lite"/>
    </source>
</evidence>
<evidence type="ECO:0000313" key="3">
    <source>
        <dbReference type="EnsemblPlants" id="cds.evm.model.10.2277"/>
    </source>
</evidence>
<proteinExistence type="predicted"/>
<keyword evidence="4" id="KW-1185">Reference proteome</keyword>
<protein>
    <recommendedName>
        <fullName evidence="2">DUF4042 domain-containing protein</fullName>
    </recommendedName>
</protein>
<feature type="region of interest" description="Disordered" evidence="1">
    <location>
        <begin position="323"/>
        <end position="380"/>
    </location>
</feature>
<evidence type="ECO:0000259" key="2">
    <source>
        <dbReference type="Pfam" id="PF13251"/>
    </source>
</evidence>
<dbReference type="Gene3D" id="1.25.10.10">
    <property type="entry name" value="Leucine-rich Repeat Variant"/>
    <property type="match status" value="2"/>
</dbReference>
<accession>A0A803QMU6</accession>
<name>A0A803QMU6_CANSA</name>
<dbReference type="EMBL" id="UZAU01000840">
    <property type="status" value="NOT_ANNOTATED_CDS"/>
    <property type="molecule type" value="Genomic_DNA"/>
</dbReference>
<feature type="domain" description="DUF4042" evidence="2">
    <location>
        <begin position="392"/>
        <end position="538"/>
    </location>
</feature>
<dbReference type="InterPro" id="IPR016024">
    <property type="entry name" value="ARM-type_fold"/>
</dbReference>
<dbReference type="Gramene" id="evm.model.10.2277">
    <property type="protein sequence ID" value="cds.evm.model.10.2277"/>
    <property type="gene ID" value="evm.TU.10.2277"/>
</dbReference>
<dbReference type="InterPro" id="IPR011989">
    <property type="entry name" value="ARM-like"/>
</dbReference>
<reference evidence="3" key="1">
    <citation type="submission" date="2021-03" db="UniProtKB">
        <authorList>
            <consortium name="EnsemblPlants"/>
        </authorList>
    </citation>
    <scope>IDENTIFICATION</scope>
</reference>